<dbReference type="EMBL" id="BK015943">
    <property type="protein sequence ID" value="DAF86363.1"/>
    <property type="molecule type" value="Genomic_DNA"/>
</dbReference>
<accession>A0A8S5TVZ0</accession>
<organism evidence="1">
    <name type="scientific">Siphoviridae sp. ctmxA102</name>
    <dbReference type="NCBI Taxonomy" id="2825657"/>
    <lineage>
        <taxon>Viruses</taxon>
        <taxon>Duplodnaviria</taxon>
        <taxon>Heunggongvirae</taxon>
        <taxon>Uroviricota</taxon>
        <taxon>Caudoviricetes</taxon>
    </lineage>
</organism>
<name>A0A8S5TVZ0_9CAUD</name>
<proteinExistence type="predicted"/>
<protein>
    <submittedName>
        <fullName evidence="1">Uncharacterized protein</fullName>
    </submittedName>
</protein>
<sequence length="77" mass="8678">MEKSLKFSGIIRVSPYDIMLKTGDGISLISLTGAVREMMGVDIGEYDEVPCEFTISMNRYDDCFEINGQEFEVKKGE</sequence>
<reference evidence="1" key="1">
    <citation type="journal article" date="2021" name="Proc. Natl. Acad. Sci. U.S.A.">
        <title>A Catalog of Tens of Thousands of Viruses from Human Metagenomes Reveals Hidden Associations with Chronic Diseases.</title>
        <authorList>
            <person name="Tisza M.J."/>
            <person name="Buck C.B."/>
        </authorList>
    </citation>
    <scope>NUCLEOTIDE SEQUENCE</scope>
    <source>
        <strain evidence="1">CtmxA102</strain>
    </source>
</reference>
<evidence type="ECO:0000313" key="1">
    <source>
        <dbReference type="EMBL" id="DAF86363.1"/>
    </source>
</evidence>